<evidence type="ECO:0000256" key="1">
    <source>
        <dbReference type="SAM" id="Phobius"/>
    </source>
</evidence>
<accession>A0A075FV62</accession>
<keyword evidence="1" id="KW-0472">Membrane</keyword>
<keyword evidence="1" id="KW-1133">Transmembrane helix</keyword>
<proteinExistence type="predicted"/>
<name>A0A075FV62_9EURY</name>
<keyword evidence="1" id="KW-0812">Transmembrane</keyword>
<reference evidence="2" key="1">
    <citation type="journal article" date="2014" name="Genome Biol. Evol.">
        <title>Pangenome evidence for extensive interdomain horizontal transfer affecting lineage core and shell genes in uncultured planktonic thaumarchaeota and euryarchaeota.</title>
        <authorList>
            <person name="Deschamps P."/>
            <person name="Zivanovic Y."/>
            <person name="Moreira D."/>
            <person name="Rodriguez-Valera F."/>
            <person name="Lopez-Garcia P."/>
        </authorList>
    </citation>
    <scope>NUCLEOTIDE SEQUENCE</scope>
</reference>
<feature type="transmembrane region" description="Helical" evidence="1">
    <location>
        <begin position="179"/>
        <end position="200"/>
    </location>
</feature>
<organism evidence="2">
    <name type="scientific">uncultured marine group II/III euryarchaeote AD1000_38_E02</name>
    <dbReference type="NCBI Taxonomy" id="1457760"/>
    <lineage>
        <taxon>Archaea</taxon>
        <taxon>Methanobacteriati</taxon>
        <taxon>Methanobacteriota</taxon>
        <taxon>environmental samples</taxon>
    </lineage>
</organism>
<evidence type="ECO:0000313" key="2">
    <source>
        <dbReference type="EMBL" id="AIE93537.1"/>
    </source>
</evidence>
<feature type="transmembrane region" description="Helical" evidence="1">
    <location>
        <begin position="212"/>
        <end position="230"/>
    </location>
</feature>
<dbReference type="EMBL" id="KF900397">
    <property type="protein sequence ID" value="AIE93537.1"/>
    <property type="molecule type" value="Genomic_DNA"/>
</dbReference>
<protein>
    <submittedName>
        <fullName evidence="2">Uncharacterized protein</fullName>
    </submittedName>
</protein>
<dbReference type="AlphaFoldDB" id="A0A075FV62"/>
<sequence length="264" mass="30323">MTAENDIEWLTVEPGSVWLGSDDGRLSLHPVKYHPRHEVRIDYTFEISKLAYPLNDLLKLSGIDREQFEQEGLRPPSEGEWLLAHSQGLVEQGDALWEKLADERPRTGFWEQRCDGQPRKTNYRVKLELMKKWGEEGHETSYSTEITEAMKGKEVTRIVRAPQSSNNPPRLPIEDKRPFFIREIMFTVLVGIIPSILWAYNFASSEYLTGNWTNIIGGGIFISLASGFVWRPKTASYRVSSDGSSMKKIDSRAVFIINLQTWFL</sequence>